<dbReference type="Proteomes" id="UP001597380">
    <property type="component" value="Unassembled WGS sequence"/>
</dbReference>
<name>A0ABW4XJH0_9GAMM</name>
<protein>
    <submittedName>
        <fullName evidence="1">Uncharacterized protein</fullName>
    </submittedName>
</protein>
<keyword evidence="2" id="KW-1185">Reference proteome</keyword>
<sequence length="165" mass="18573">MPTQTDVYEQSTGPKASGCLSVHDVVLDESKCTDFRIGDLFVDVMVVGTREYYQDPQTSPYAISGLVCTINNEYSFDFKNNFVLKEVVVSTGAGKHFADFQWSIVSYNKSCRHLSITPWLDINVQQDKALTVSIVATVLAPETETKEMKFVFNGETHWYVPFYGS</sequence>
<proteinExistence type="predicted"/>
<reference evidence="2" key="1">
    <citation type="journal article" date="2019" name="Int. J. Syst. Evol. Microbiol.">
        <title>The Global Catalogue of Microorganisms (GCM) 10K type strain sequencing project: providing services to taxonomists for standard genome sequencing and annotation.</title>
        <authorList>
            <consortium name="The Broad Institute Genomics Platform"/>
            <consortium name="The Broad Institute Genome Sequencing Center for Infectious Disease"/>
            <person name="Wu L."/>
            <person name="Ma J."/>
        </authorList>
    </citation>
    <scope>NUCLEOTIDE SEQUENCE [LARGE SCALE GENOMIC DNA]</scope>
    <source>
        <strain evidence="2">CGMCC 1.10992</strain>
    </source>
</reference>
<dbReference type="RefSeq" id="WP_345338589.1">
    <property type="nucleotide sequence ID" value="NZ_BAABLI010000006.1"/>
</dbReference>
<gene>
    <name evidence="1" type="ORF">ACFSJ3_05430</name>
</gene>
<dbReference type="EMBL" id="JBHUHT010000009">
    <property type="protein sequence ID" value="MFD2095420.1"/>
    <property type="molecule type" value="Genomic_DNA"/>
</dbReference>
<organism evidence="1 2">
    <name type="scientific">Corallincola platygyrae</name>
    <dbReference type="NCBI Taxonomy" id="1193278"/>
    <lineage>
        <taxon>Bacteria</taxon>
        <taxon>Pseudomonadati</taxon>
        <taxon>Pseudomonadota</taxon>
        <taxon>Gammaproteobacteria</taxon>
        <taxon>Alteromonadales</taxon>
        <taxon>Psychromonadaceae</taxon>
        <taxon>Corallincola</taxon>
    </lineage>
</organism>
<evidence type="ECO:0000313" key="2">
    <source>
        <dbReference type="Proteomes" id="UP001597380"/>
    </source>
</evidence>
<evidence type="ECO:0000313" key="1">
    <source>
        <dbReference type="EMBL" id="MFD2095420.1"/>
    </source>
</evidence>
<accession>A0ABW4XJH0</accession>
<comment type="caution">
    <text evidence="1">The sequence shown here is derived from an EMBL/GenBank/DDBJ whole genome shotgun (WGS) entry which is preliminary data.</text>
</comment>